<name>A0A9D1S276_9MICC</name>
<protein>
    <submittedName>
        <fullName evidence="6">HAD family phosphatase</fullName>
    </submittedName>
</protein>
<evidence type="ECO:0000256" key="3">
    <source>
        <dbReference type="ARBA" id="ARBA00022723"/>
    </source>
</evidence>
<comment type="similarity">
    <text evidence="2">Belongs to the HAD-like hydrolase superfamily. CbbY/CbbZ/Gph/YieH family.</text>
</comment>
<dbReference type="PANTHER" id="PTHR46193">
    <property type="entry name" value="6-PHOSPHOGLUCONATE PHOSPHATASE"/>
    <property type="match status" value="1"/>
</dbReference>
<dbReference type="SUPFAM" id="SSF56784">
    <property type="entry name" value="HAD-like"/>
    <property type="match status" value="1"/>
</dbReference>
<feature type="compositionally biased region" description="Basic and acidic residues" evidence="5">
    <location>
        <begin position="233"/>
        <end position="245"/>
    </location>
</feature>
<evidence type="ECO:0000313" key="7">
    <source>
        <dbReference type="Proteomes" id="UP000824151"/>
    </source>
</evidence>
<dbReference type="InterPro" id="IPR023214">
    <property type="entry name" value="HAD_sf"/>
</dbReference>
<organism evidence="6 7">
    <name type="scientific">Candidatus Nesterenkonia stercoripullorum</name>
    <dbReference type="NCBI Taxonomy" id="2838701"/>
    <lineage>
        <taxon>Bacteria</taxon>
        <taxon>Bacillati</taxon>
        <taxon>Actinomycetota</taxon>
        <taxon>Actinomycetes</taxon>
        <taxon>Micrococcales</taxon>
        <taxon>Micrococcaceae</taxon>
        <taxon>Nesterenkonia</taxon>
    </lineage>
</organism>
<dbReference type="InterPro" id="IPR023198">
    <property type="entry name" value="PGP-like_dom2"/>
</dbReference>
<dbReference type="InterPro" id="IPR036412">
    <property type="entry name" value="HAD-like_sf"/>
</dbReference>
<dbReference type="GO" id="GO:0046872">
    <property type="term" value="F:metal ion binding"/>
    <property type="evidence" value="ECO:0007669"/>
    <property type="project" value="UniProtKB-KW"/>
</dbReference>
<dbReference type="CDD" id="cd07505">
    <property type="entry name" value="HAD_BPGM-like"/>
    <property type="match status" value="1"/>
</dbReference>
<comment type="caution">
    <text evidence="6">The sequence shown here is derived from an EMBL/GenBank/DDBJ whole genome shotgun (WGS) entry which is preliminary data.</text>
</comment>
<dbReference type="NCBIfam" id="TIGR01509">
    <property type="entry name" value="HAD-SF-IA-v3"/>
    <property type="match status" value="1"/>
</dbReference>
<evidence type="ECO:0000313" key="6">
    <source>
        <dbReference type="EMBL" id="HIW99405.1"/>
    </source>
</evidence>
<gene>
    <name evidence="6" type="ORF">H9871_04610</name>
</gene>
<dbReference type="AlphaFoldDB" id="A0A9D1S276"/>
<accession>A0A9D1S276</accession>
<keyword evidence="4" id="KW-0460">Magnesium</keyword>
<feature type="compositionally biased region" description="Acidic residues" evidence="5">
    <location>
        <begin position="246"/>
        <end position="259"/>
    </location>
</feature>
<evidence type="ECO:0000256" key="5">
    <source>
        <dbReference type="SAM" id="MobiDB-lite"/>
    </source>
</evidence>
<sequence>MPAEQVRLRFATPAGTVELGISGAVFDCDGLLVDSESVWLEMLQQWLIDHAPAHSMPGTPTSPPDFLGLSVYDTAAQLSRLGRPAQPAESIVEALSQRYSALLSGGVVPMDGAAALLPELARRVPVAVASNGLRDDVLGMLAFSGLEGSLHSVCTVEQVSAGKPAPHLYLEACDRIGIGPADSVAFEDSPAGCQAAGAAGLTVVGVNADDAIELECQIRLSSLEQVSVVTQESLRDGQERTRDDESTNDNESIADEESINEGARHG</sequence>
<evidence type="ECO:0000256" key="4">
    <source>
        <dbReference type="ARBA" id="ARBA00022842"/>
    </source>
</evidence>
<evidence type="ECO:0000256" key="1">
    <source>
        <dbReference type="ARBA" id="ARBA00001946"/>
    </source>
</evidence>
<dbReference type="SFLD" id="SFLDS00003">
    <property type="entry name" value="Haloacid_Dehalogenase"/>
    <property type="match status" value="1"/>
</dbReference>
<dbReference type="InterPro" id="IPR006439">
    <property type="entry name" value="HAD-SF_hydro_IA"/>
</dbReference>
<dbReference type="EMBL" id="DXGD01000167">
    <property type="protein sequence ID" value="HIW99405.1"/>
    <property type="molecule type" value="Genomic_DNA"/>
</dbReference>
<dbReference type="Gene3D" id="1.10.150.240">
    <property type="entry name" value="Putative phosphatase, domain 2"/>
    <property type="match status" value="1"/>
</dbReference>
<dbReference type="InterPro" id="IPR051600">
    <property type="entry name" value="Beta-PGM-like"/>
</dbReference>
<evidence type="ECO:0000256" key="2">
    <source>
        <dbReference type="ARBA" id="ARBA00006171"/>
    </source>
</evidence>
<reference evidence="6" key="1">
    <citation type="journal article" date="2021" name="PeerJ">
        <title>Extensive microbial diversity within the chicken gut microbiome revealed by metagenomics and culture.</title>
        <authorList>
            <person name="Gilroy R."/>
            <person name="Ravi A."/>
            <person name="Getino M."/>
            <person name="Pursley I."/>
            <person name="Horton D.L."/>
            <person name="Alikhan N.F."/>
            <person name="Baker D."/>
            <person name="Gharbi K."/>
            <person name="Hall N."/>
            <person name="Watson M."/>
            <person name="Adriaenssens E.M."/>
            <person name="Foster-Nyarko E."/>
            <person name="Jarju S."/>
            <person name="Secka A."/>
            <person name="Antonio M."/>
            <person name="Oren A."/>
            <person name="Chaudhuri R.R."/>
            <person name="La Ragione R."/>
            <person name="Hildebrand F."/>
            <person name="Pallen M.J."/>
        </authorList>
    </citation>
    <scope>NUCLEOTIDE SEQUENCE</scope>
    <source>
        <strain evidence="6">ChiHejej3B27-3195</strain>
    </source>
</reference>
<dbReference type="Pfam" id="PF13419">
    <property type="entry name" value="HAD_2"/>
    <property type="match status" value="1"/>
</dbReference>
<dbReference type="Proteomes" id="UP000824151">
    <property type="component" value="Unassembled WGS sequence"/>
</dbReference>
<dbReference type="Gene3D" id="3.40.50.1000">
    <property type="entry name" value="HAD superfamily/HAD-like"/>
    <property type="match status" value="1"/>
</dbReference>
<dbReference type="GO" id="GO:0003824">
    <property type="term" value="F:catalytic activity"/>
    <property type="evidence" value="ECO:0007669"/>
    <property type="project" value="UniProtKB-ARBA"/>
</dbReference>
<keyword evidence="3" id="KW-0479">Metal-binding</keyword>
<dbReference type="InterPro" id="IPR041492">
    <property type="entry name" value="HAD_2"/>
</dbReference>
<dbReference type="SFLD" id="SFLDG01129">
    <property type="entry name" value="C1.5:_HAD__Beta-PGM__Phosphata"/>
    <property type="match status" value="1"/>
</dbReference>
<dbReference type="PANTHER" id="PTHR46193:SF10">
    <property type="entry name" value="6-PHOSPHOGLUCONATE PHOSPHATASE"/>
    <property type="match status" value="1"/>
</dbReference>
<feature type="region of interest" description="Disordered" evidence="5">
    <location>
        <begin position="228"/>
        <end position="266"/>
    </location>
</feature>
<reference evidence="6" key="2">
    <citation type="submission" date="2021-04" db="EMBL/GenBank/DDBJ databases">
        <authorList>
            <person name="Gilroy R."/>
        </authorList>
    </citation>
    <scope>NUCLEOTIDE SEQUENCE</scope>
    <source>
        <strain evidence="6">ChiHejej3B27-3195</strain>
    </source>
</reference>
<proteinExistence type="inferred from homology"/>
<dbReference type="PRINTS" id="PR00413">
    <property type="entry name" value="HADHALOGNASE"/>
</dbReference>
<comment type="cofactor">
    <cofactor evidence="1">
        <name>Mg(2+)</name>
        <dbReference type="ChEBI" id="CHEBI:18420"/>
    </cofactor>
</comment>